<dbReference type="PANTHER" id="PTHR37307">
    <property type="entry name" value="CELL DIVISION PROTEIN WHIA-RELATED"/>
    <property type="match status" value="1"/>
</dbReference>
<dbReference type="InterPro" id="IPR003802">
    <property type="entry name" value="Sporulation_regulator_WhiA"/>
</dbReference>
<dbReference type="Gene3D" id="3.10.28.10">
    <property type="entry name" value="Homing endonucleases"/>
    <property type="match status" value="1"/>
</dbReference>
<feature type="domain" description="Sporulation transcription regulator WhiA N-terminal" evidence="6">
    <location>
        <begin position="58"/>
        <end position="143"/>
    </location>
</feature>
<comment type="function">
    <text evidence="4">Involved in cell division and chromosome segregation.</text>
</comment>
<dbReference type="OrthoDB" id="401278at2"/>
<dbReference type="AlphaFoldDB" id="K4LG09"/>
<dbReference type="GO" id="GO:0003677">
    <property type="term" value="F:DNA binding"/>
    <property type="evidence" value="ECO:0007669"/>
    <property type="project" value="UniProtKB-UniRule"/>
</dbReference>
<evidence type="ECO:0000256" key="4">
    <source>
        <dbReference type="HAMAP-Rule" id="MF_01420"/>
    </source>
</evidence>
<reference evidence="8 9" key="1">
    <citation type="journal article" date="2012" name="BMC Genomics">
        <title>Genome-guided analysis of physiological and morphological traits of the fermentative acetate oxidizer Thermacetogenium phaeum.</title>
        <authorList>
            <person name="Oehler D."/>
            <person name="Poehlein A."/>
            <person name="Leimbach A."/>
            <person name="Muller N."/>
            <person name="Daniel R."/>
            <person name="Gottschalk G."/>
            <person name="Schink B."/>
        </authorList>
    </citation>
    <scope>NUCLEOTIDE SEQUENCE [LARGE SCALE GENOMIC DNA]</scope>
    <source>
        <strain evidence="9">ATCC BAA-254 / DSM 26808 / PB</strain>
    </source>
</reference>
<evidence type="ECO:0000259" key="5">
    <source>
        <dbReference type="Pfam" id="PF02650"/>
    </source>
</evidence>
<gene>
    <name evidence="4 8" type="primary">whiA</name>
    <name evidence="8" type="ordered locus">Tph_c06710</name>
</gene>
<proteinExistence type="inferred from homology"/>
<feature type="domain" description="WhiA LAGLIDADG-like" evidence="7">
    <location>
        <begin position="166"/>
        <end position="257"/>
    </location>
</feature>
<dbReference type="EMBL" id="CP003732">
    <property type="protein sequence ID" value="AFV10905.1"/>
    <property type="molecule type" value="Genomic_DNA"/>
</dbReference>
<protein>
    <recommendedName>
        <fullName evidence="4">Probable cell division protein WhiA</fullName>
    </recommendedName>
</protein>
<organism evidence="8 9">
    <name type="scientific">Thermacetogenium phaeum (strain ATCC BAA-254 / DSM 26808 / PB)</name>
    <dbReference type="NCBI Taxonomy" id="1089553"/>
    <lineage>
        <taxon>Bacteria</taxon>
        <taxon>Bacillati</taxon>
        <taxon>Bacillota</taxon>
        <taxon>Clostridia</taxon>
        <taxon>Thermoanaerobacterales</taxon>
        <taxon>Thermoanaerobacteraceae</taxon>
        <taxon>Thermacetogenium</taxon>
    </lineage>
</organism>
<dbReference type="InterPro" id="IPR018478">
    <property type="entry name" value="Sporu_reg_WhiA_N_dom"/>
</dbReference>
<keyword evidence="3 4" id="KW-0131">Cell cycle</keyword>
<evidence type="ECO:0000256" key="2">
    <source>
        <dbReference type="ARBA" id="ARBA00023125"/>
    </source>
</evidence>
<dbReference type="GO" id="GO:0051301">
    <property type="term" value="P:cell division"/>
    <property type="evidence" value="ECO:0007669"/>
    <property type="project" value="UniProtKB-UniRule"/>
</dbReference>
<evidence type="ECO:0000259" key="6">
    <source>
        <dbReference type="Pfam" id="PF10298"/>
    </source>
</evidence>
<keyword evidence="9" id="KW-1185">Reference proteome</keyword>
<dbReference type="STRING" id="1089553.Tph_c06710"/>
<keyword evidence="1 4" id="KW-0132">Cell division</keyword>
<dbReference type="Proteomes" id="UP000000467">
    <property type="component" value="Chromosome"/>
</dbReference>
<dbReference type="PANTHER" id="PTHR37307:SF1">
    <property type="entry name" value="CELL DIVISION PROTEIN WHIA-RELATED"/>
    <property type="match status" value="1"/>
</dbReference>
<dbReference type="InterPro" id="IPR039518">
    <property type="entry name" value="WhiA_LAGLIDADG_dom"/>
</dbReference>
<dbReference type="KEGG" id="tpz:Tph_c06710"/>
<dbReference type="HOGENOM" id="CLU_053282_0_0_9"/>
<accession>K4LG09</accession>
<evidence type="ECO:0000256" key="3">
    <source>
        <dbReference type="ARBA" id="ARBA00023306"/>
    </source>
</evidence>
<evidence type="ECO:0000256" key="1">
    <source>
        <dbReference type="ARBA" id="ARBA00022618"/>
    </source>
</evidence>
<evidence type="ECO:0000259" key="7">
    <source>
        <dbReference type="Pfam" id="PF14527"/>
    </source>
</evidence>
<dbReference type="InterPro" id="IPR023054">
    <property type="entry name" value="Sporulation_regulator_WhiA_C"/>
</dbReference>
<dbReference type="RefSeq" id="WP_015049822.1">
    <property type="nucleotide sequence ID" value="NC_018870.1"/>
</dbReference>
<dbReference type="NCBIfam" id="TIGR00647">
    <property type="entry name" value="DNA_bind_WhiA"/>
    <property type="match status" value="1"/>
</dbReference>
<dbReference type="GO" id="GO:0043937">
    <property type="term" value="P:regulation of sporulation"/>
    <property type="evidence" value="ECO:0007669"/>
    <property type="project" value="InterPro"/>
</dbReference>
<dbReference type="SUPFAM" id="SSF55608">
    <property type="entry name" value="Homing endonucleases"/>
    <property type="match status" value="1"/>
</dbReference>
<keyword evidence="2 4" id="KW-0238">DNA-binding</keyword>
<evidence type="ECO:0000313" key="8">
    <source>
        <dbReference type="EMBL" id="AFV10905.1"/>
    </source>
</evidence>
<feature type="domain" description="Sporulation regulator WhiA C-terminal" evidence="5">
    <location>
        <begin position="260"/>
        <end position="342"/>
    </location>
</feature>
<evidence type="ECO:0000313" key="9">
    <source>
        <dbReference type="Proteomes" id="UP000000467"/>
    </source>
</evidence>
<dbReference type="HAMAP" id="MF_01420">
    <property type="entry name" value="HTH_type_WhiA"/>
    <property type="match status" value="1"/>
</dbReference>
<dbReference type="Pfam" id="PF14527">
    <property type="entry name" value="LAGLIDADG_WhiA"/>
    <property type="match status" value="1"/>
</dbReference>
<sequence length="355" mass="39752">MGENRSYRGGADGSFRAVQLLIIDKERRIFQDGGKGDGKMSFSAQVKDEVARLELRNDCCRRSELAALARVAGTILLGQEKRQLVLTTEASTVARRIFRLVKALGWGGVITVRRYARPRRHRLFAVHIPLEEEGRLLLPQLGFVGGENIPLPRLDPAVFERNCCRRAFLRGCFLGCGFVSDPNRAYHLELVLKTVQGVEDVAAALSAFGLRSGIGERKEAYRIYLKDAEQVVEFLRVIGANQAVLYFENCRVLKEMKNQINRLVNCETANLGKTVETGLKQVALIKEIEALAGLGALRPQLRELALLRLRYPEASLSELGRLLMPPLGKSGVSHRFREMQRFAEQLRKRQGNPGS</sequence>
<comment type="similarity">
    <text evidence="4">Belongs to the WhiA family.</text>
</comment>
<name>K4LG09_THEPS</name>
<dbReference type="InterPro" id="IPR027434">
    <property type="entry name" value="Homing_endonucl"/>
</dbReference>
<dbReference type="eggNOG" id="COG1481">
    <property type="taxonomic scope" value="Bacteria"/>
</dbReference>
<dbReference type="Pfam" id="PF10298">
    <property type="entry name" value="WhiA_N"/>
    <property type="match status" value="1"/>
</dbReference>
<dbReference type="Pfam" id="PF02650">
    <property type="entry name" value="HTH_WhiA"/>
    <property type="match status" value="1"/>
</dbReference>